<proteinExistence type="predicted"/>
<dbReference type="CDD" id="cd04481">
    <property type="entry name" value="RPA1_DBD_B_like"/>
    <property type="match status" value="1"/>
</dbReference>
<evidence type="ECO:0000259" key="3">
    <source>
        <dbReference type="Pfam" id="PF16900"/>
    </source>
</evidence>
<dbReference type="Gene3D" id="2.40.50.140">
    <property type="entry name" value="Nucleic acid-binding proteins"/>
    <property type="match status" value="2"/>
</dbReference>
<accession>A0AA88DFX0</accession>
<dbReference type="Pfam" id="PF16900">
    <property type="entry name" value="REPA_OB_2"/>
    <property type="match status" value="1"/>
</dbReference>
<keyword evidence="5" id="KW-1185">Reference proteome</keyword>
<dbReference type="Proteomes" id="UP001187192">
    <property type="component" value="Unassembled WGS sequence"/>
</dbReference>
<organism evidence="4 5">
    <name type="scientific">Ficus carica</name>
    <name type="common">Common fig</name>
    <dbReference type="NCBI Taxonomy" id="3494"/>
    <lineage>
        <taxon>Eukaryota</taxon>
        <taxon>Viridiplantae</taxon>
        <taxon>Streptophyta</taxon>
        <taxon>Embryophyta</taxon>
        <taxon>Tracheophyta</taxon>
        <taxon>Spermatophyta</taxon>
        <taxon>Magnoliopsida</taxon>
        <taxon>eudicotyledons</taxon>
        <taxon>Gunneridae</taxon>
        <taxon>Pentapetalae</taxon>
        <taxon>rosids</taxon>
        <taxon>fabids</taxon>
        <taxon>Rosales</taxon>
        <taxon>Moraceae</taxon>
        <taxon>Ficeae</taxon>
        <taxon>Ficus</taxon>
    </lineage>
</organism>
<dbReference type="PANTHER" id="PTHR47165">
    <property type="entry name" value="OS03G0429900 PROTEIN"/>
    <property type="match status" value="1"/>
</dbReference>
<protein>
    <recommendedName>
        <fullName evidence="6">Replication protein A OB domain-containing protein</fullName>
    </recommendedName>
</protein>
<dbReference type="PANTHER" id="PTHR47165:SF4">
    <property type="entry name" value="OS03G0429900 PROTEIN"/>
    <property type="match status" value="1"/>
</dbReference>
<name>A0AA88DFX0_FICCA</name>
<dbReference type="GO" id="GO:0003677">
    <property type="term" value="F:DNA binding"/>
    <property type="evidence" value="ECO:0007669"/>
    <property type="project" value="UniProtKB-KW"/>
</dbReference>
<feature type="domain" description="Replication protein A OB" evidence="3">
    <location>
        <begin position="95"/>
        <end position="171"/>
    </location>
</feature>
<gene>
    <name evidence="4" type="ORF">TIFTF001_022930</name>
</gene>
<dbReference type="SUPFAM" id="SSF50249">
    <property type="entry name" value="Nucleic acid-binding proteins"/>
    <property type="match status" value="2"/>
</dbReference>
<comment type="caution">
    <text evidence="4">The sequence shown here is derived from an EMBL/GenBank/DDBJ whole genome shotgun (WGS) entry which is preliminary data.</text>
</comment>
<dbReference type="EMBL" id="BTGU01000048">
    <property type="protein sequence ID" value="GMN53802.1"/>
    <property type="molecule type" value="Genomic_DNA"/>
</dbReference>
<dbReference type="Pfam" id="PF02721">
    <property type="entry name" value="DUF223"/>
    <property type="match status" value="1"/>
</dbReference>
<evidence type="ECO:0000313" key="4">
    <source>
        <dbReference type="EMBL" id="GMN53802.1"/>
    </source>
</evidence>
<dbReference type="InterPro" id="IPR003871">
    <property type="entry name" value="RFA1B/D_OB_1st"/>
</dbReference>
<reference evidence="4" key="1">
    <citation type="submission" date="2023-07" db="EMBL/GenBank/DDBJ databases">
        <title>draft genome sequence of fig (Ficus carica).</title>
        <authorList>
            <person name="Takahashi T."/>
            <person name="Nishimura K."/>
        </authorList>
    </citation>
    <scope>NUCLEOTIDE SEQUENCE</scope>
</reference>
<evidence type="ECO:0008006" key="6">
    <source>
        <dbReference type="Google" id="ProtNLM"/>
    </source>
</evidence>
<dbReference type="InterPro" id="IPR012340">
    <property type="entry name" value="NA-bd_OB-fold"/>
</dbReference>
<evidence type="ECO:0000256" key="1">
    <source>
        <dbReference type="ARBA" id="ARBA00023125"/>
    </source>
</evidence>
<sequence length="201" mass="22846">MFSPIRVLKPGETHQAICARVCRLWRNTDYKTGRLISLDCLLVDKQDEAIHCFIRASDADFMTNKIQEDDDPEIPRLKFNFVEFDQLTQKIDINDLLSDVIGRIISIKSVEDSVINDRSVKRRSVTIQNIREEMLNVTLWGELGEKFDEDAIQAMSEPVVVAFSAMAAKQYMVQPTVMHSIAQCNYAFVLLLLCMPGGSSQ</sequence>
<evidence type="ECO:0000259" key="2">
    <source>
        <dbReference type="Pfam" id="PF02721"/>
    </source>
</evidence>
<keyword evidence="1" id="KW-0238">DNA-binding</keyword>
<dbReference type="AlphaFoldDB" id="A0AA88DFX0"/>
<dbReference type="InterPro" id="IPR031657">
    <property type="entry name" value="REPA_OB_2"/>
</dbReference>
<feature type="domain" description="Replication protein A 70 kDa DNA-binding subunit B/D first OB fold" evidence="2">
    <location>
        <begin position="2"/>
        <end position="74"/>
    </location>
</feature>
<evidence type="ECO:0000313" key="5">
    <source>
        <dbReference type="Proteomes" id="UP001187192"/>
    </source>
</evidence>